<reference evidence="1" key="2">
    <citation type="journal article" date="2016" name="Fungal Biol.">
        <title>Ochratoxin A production by Penicillium thymicola.</title>
        <authorList>
            <person name="Nguyen H.D.T."/>
            <person name="McMullin D.R."/>
            <person name="Ponomareva E."/>
            <person name="Riley R."/>
            <person name="Pomraning K.R."/>
            <person name="Baker S.E."/>
            <person name="Seifert K.A."/>
        </authorList>
    </citation>
    <scope>NUCLEOTIDE SEQUENCE</scope>
    <source>
        <strain evidence="1">DAOM 180753</strain>
    </source>
</reference>
<proteinExistence type="predicted"/>
<evidence type="ECO:0000313" key="2">
    <source>
        <dbReference type="Proteomes" id="UP001227192"/>
    </source>
</evidence>
<organism evidence="1 2">
    <name type="scientific">Penicillium thymicola</name>
    <dbReference type="NCBI Taxonomy" id="293382"/>
    <lineage>
        <taxon>Eukaryota</taxon>
        <taxon>Fungi</taxon>
        <taxon>Dikarya</taxon>
        <taxon>Ascomycota</taxon>
        <taxon>Pezizomycotina</taxon>
        <taxon>Eurotiomycetes</taxon>
        <taxon>Eurotiomycetidae</taxon>
        <taxon>Eurotiales</taxon>
        <taxon>Aspergillaceae</taxon>
        <taxon>Penicillium</taxon>
    </lineage>
</organism>
<evidence type="ECO:0000313" key="1">
    <source>
        <dbReference type="EMBL" id="KAJ9486383.1"/>
    </source>
</evidence>
<keyword evidence="2" id="KW-1185">Reference proteome</keyword>
<accession>A0AAI9TFY0</accession>
<name>A0AAI9TFY0_PENTH</name>
<reference evidence="1" key="1">
    <citation type="submission" date="2015-06" db="EMBL/GenBank/DDBJ databases">
        <authorList>
            <person name="Nguyen H."/>
        </authorList>
    </citation>
    <scope>NUCLEOTIDE SEQUENCE</scope>
    <source>
        <strain evidence="1">DAOM 180753</strain>
    </source>
</reference>
<gene>
    <name evidence="1" type="ORF">VN97_g6968</name>
</gene>
<dbReference type="Proteomes" id="UP001227192">
    <property type="component" value="Unassembled WGS sequence"/>
</dbReference>
<comment type="caution">
    <text evidence="1">The sequence shown here is derived from an EMBL/GenBank/DDBJ whole genome shotgun (WGS) entry which is preliminary data.</text>
</comment>
<dbReference type="EMBL" id="LACB01000212">
    <property type="protein sequence ID" value="KAJ9486383.1"/>
    <property type="molecule type" value="Genomic_DNA"/>
</dbReference>
<sequence length="74" mass="8652">MQLLRRRLPRTTSPMILVLTKRRSRSKRRSSLPTVKTILSIVHQLMYGITLRQPMDMMRQAMATKQNSSIQLSL</sequence>
<dbReference type="AlphaFoldDB" id="A0AAI9TFY0"/>
<protein>
    <submittedName>
        <fullName evidence="1">Uncharacterized protein</fullName>
    </submittedName>
</protein>